<protein>
    <recommendedName>
        <fullName evidence="2">Phage protein</fullName>
    </recommendedName>
</protein>
<proteinExistence type="predicted"/>
<reference evidence="1" key="1">
    <citation type="submission" date="2020-01" db="EMBL/GenBank/DDBJ databases">
        <authorList>
            <person name="Meier V. D."/>
            <person name="Meier V D."/>
        </authorList>
    </citation>
    <scope>NUCLEOTIDE SEQUENCE</scope>
    <source>
        <strain evidence="1">HLG_WM_MAG_02</strain>
    </source>
</reference>
<dbReference type="AlphaFoldDB" id="A0A6S6SHE7"/>
<dbReference type="Pfam" id="PF13876">
    <property type="entry name" value="Phage_gp49_66"/>
    <property type="match status" value="1"/>
</dbReference>
<sequence>MNEKKTEEKLQELGLNAPRLNPEHIDNIIIDEYYHIVPNTTLTLCVLTLRNGFTVSGESAAASPENFNEKIGREISKENARNKIWALEGYLLKQKLYISNLG</sequence>
<evidence type="ECO:0008006" key="2">
    <source>
        <dbReference type="Google" id="ProtNLM"/>
    </source>
</evidence>
<evidence type="ECO:0000313" key="1">
    <source>
        <dbReference type="EMBL" id="CAA6806836.1"/>
    </source>
</evidence>
<organism evidence="1">
    <name type="scientific">uncultured Sulfurovum sp</name>
    <dbReference type="NCBI Taxonomy" id="269237"/>
    <lineage>
        <taxon>Bacteria</taxon>
        <taxon>Pseudomonadati</taxon>
        <taxon>Campylobacterota</taxon>
        <taxon>Epsilonproteobacteria</taxon>
        <taxon>Campylobacterales</taxon>
        <taxon>Sulfurovaceae</taxon>
        <taxon>Sulfurovum</taxon>
        <taxon>environmental samples</taxon>
    </lineage>
</organism>
<name>A0A6S6SHE7_9BACT</name>
<dbReference type="InterPro" id="IPR025915">
    <property type="entry name" value="Phage_gp49_66"/>
</dbReference>
<gene>
    <name evidence="1" type="ORF">HELGO_WM12467</name>
</gene>
<accession>A0A6S6SHE7</accession>
<dbReference type="EMBL" id="CACVAZ010000033">
    <property type="protein sequence ID" value="CAA6806836.1"/>
    <property type="molecule type" value="Genomic_DNA"/>
</dbReference>